<dbReference type="GO" id="GO:0006508">
    <property type="term" value="P:proteolysis"/>
    <property type="evidence" value="ECO:0007669"/>
    <property type="project" value="InterPro"/>
</dbReference>
<protein>
    <submittedName>
        <fullName evidence="2">Dipeptidase</fullName>
    </submittedName>
</protein>
<keyword evidence="1" id="KW-0645">Protease</keyword>
<keyword evidence="1" id="KW-0224">Dipeptidase</keyword>
<dbReference type="InterPro" id="IPR032466">
    <property type="entry name" value="Metal_Hydrolase"/>
</dbReference>
<evidence type="ECO:0000313" key="3">
    <source>
        <dbReference type="Proteomes" id="UP000465221"/>
    </source>
</evidence>
<dbReference type="AlphaFoldDB" id="A0A8H3NI24"/>
<dbReference type="GO" id="GO:0070573">
    <property type="term" value="F:metallodipeptidase activity"/>
    <property type="evidence" value="ECO:0007669"/>
    <property type="project" value="InterPro"/>
</dbReference>
<dbReference type="SUPFAM" id="SSF51556">
    <property type="entry name" value="Metallo-dependent hydrolases"/>
    <property type="match status" value="1"/>
</dbReference>
<dbReference type="PROSITE" id="PS51365">
    <property type="entry name" value="RENAL_DIPEPTIDASE_2"/>
    <property type="match status" value="1"/>
</dbReference>
<name>A0A8H3NI24_9EURO</name>
<sequence>MGSVLITVSKSLWSGTLCSGIPGPAAVLTMEERVDRILSESPLFDGYDDLAGLIQAFTKPFIHGGFPGHVDLSRLAKGRVGGTFWSVHVKCPADWMDFSNANYALRTEIPWEV</sequence>
<dbReference type="Proteomes" id="UP000465221">
    <property type="component" value="Unassembled WGS sequence"/>
</dbReference>
<organism evidence="2 3">
    <name type="scientific">Aspergillus udagawae</name>
    <dbReference type="NCBI Taxonomy" id="91492"/>
    <lineage>
        <taxon>Eukaryota</taxon>
        <taxon>Fungi</taxon>
        <taxon>Dikarya</taxon>
        <taxon>Ascomycota</taxon>
        <taxon>Pezizomycotina</taxon>
        <taxon>Eurotiomycetes</taxon>
        <taxon>Eurotiomycetidae</taxon>
        <taxon>Eurotiales</taxon>
        <taxon>Aspergillaceae</taxon>
        <taxon>Aspergillus</taxon>
        <taxon>Aspergillus subgen. Fumigati</taxon>
    </lineage>
</organism>
<dbReference type="Gene3D" id="3.20.20.140">
    <property type="entry name" value="Metal-dependent hydrolases"/>
    <property type="match status" value="1"/>
</dbReference>
<evidence type="ECO:0000256" key="1">
    <source>
        <dbReference type="ARBA" id="ARBA00022997"/>
    </source>
</evidence>
<keyword evidence="1" id="KW-0378">Hydrolase</keyword>
<proteinExistence type="predicted"/>
<comment type="caution">
    <text evidence="2">The sequence shown here is derived from an EMBL/GenBank/DDBJ whole genome shotgun (WGS) entry which is preliminary data.</text>
</comment>
<dbReference type="EMBL" id="BLKC01000023">
    <property type="protein sequence ID" value="GFF34190.1"/>
    <property type="molecule type" value="Genomic_DNA"/>
</dbReference>
<reference evidence="2 3" key="1">
    <citation type="submission" date="2020-01" db="EMBL/GenBank/DDBJ databases">
        <title>Draft genome sequence of Aspergillus udagawae IFM 46972.</title>
        <authorList>
            <person name="Takahashi H."/>
            <person name="Yaguchi T."/>
        </authorList>
    </citation>
    <scope>NUCLEOTIDE SEQUENCE [LARGE SCALE GENOMIC DNA]</scope>
    <source>
        <strain evidence="2 3">IFM 46972</strain>
    </source>
</reference>
<gene>
    <name evidence="2" type="ORF">IFM46972_04141</name>
</gene>
<accession>A0A8H3NI24</accession>
<dbReference type="InterPro" id="IPR008257">
    <property type="entry name" value="Pept_M19"/>
</dbReference>
<evidence type="ECO:0000313" key="2">
    <source>
        <dbReference type="EMBL" id="GFF34190.1"/>
    </source>
</evidence>